<dbReference type="AlphaFoldDB" id="C1E6M8"/>
<protein>
    <submittedName>
        <fullName evidence="10">Uncharacterized protein</fullName>
    </submittedName>
</protein>
<dbReference type="OMA" id="MKWVPTN"/>
<feature type="domain" description="O-acyltransferase WSD1 C-terminal" evidence="9">
    <location>
        <begin position="217"/>
        <end position="355"/>
    </location>
</feature>
<evidence type="ECO:0000259" key="9">
    <source>
        <dbReference type="Pfam" id="PF06974"/>
    </source>
</evidence>
<dbReference type="GO" id="GO:0004144">
    <property type="term" value="F:diacylglycerol O-acyltransferase activity"/>
    <property type="evidence" value="ECO:0007669"/>
    <property type="project" value="UniProtKB-EC"/>
</dbReference>
<dbReference type="GO" id="GO:0005886">
    <property type="term" value="C:plasma membrane"/>
    <property type="evidence" value="ECO:0007669"/>
    <property type="project" value="TreeGrafter"/>
</dbReference>
<evidence type="ECO:0000256" key="5">
    <source>
        <dbReference type="ARBA" id="ARBA00024360"/>
    </source>
</evidence>
<dbReference type="KEGG" id="mis:MICPUN_108298"/>
<comment type="pathway">
    <text evidence="1">Glycerolipid metabolism; triacylglycerol biosynthesis.</text>
</comment>
<dbReference type="Pfam" id="PF03007">
    <property type="entry name" value="WS_DGAT_cat"/>
    <property type="match status" value="1"/>
</dbReference>
<gene>
    <name evidence="10" type="ORF">MICPUN_108298</name>
</gene>
<dbReference type="EMBL" id="CP001326">
    <property type="protein sequence ID" value="ACO63833.1"/>
    <property type="molecule type" value="Genomic_DNA"/>
</dbReference>
<comment type="catalytic activity">
    <reaction evidence="7">
        <text>an acyl-CoA + a 1,2-diacyl-sn-glycerol = a triacyl-sn-glycerol + CoA</text>
        <dbReference type="Rhea" id="RHEA:10868"/>
        <dbReference type="ChEBI" id="CHEBI:17815"/>
        <dbReference type="ChEBI" id="CHEBI:57287"/>
        <dbReference type="ChEBI" id="CHEBI:58342"/>
        <dbReference type="ChEBI" id="CHEBI:64615"/>
        <dbReference type="EC" id="2.3.1.20"/>
    </reaction>
</comment>
<dbReference type="PANTHER" id="PTHR31650:SF1">
    <property type="entry name" value="WAX ESTER SYNTHASE_DIACYLGLYCEROL ACYLTRANSFERASE 4-RELATED"/>
    <property type="match status" value="1"/>
</dbReference>
<evidence type="ECO:0000256" key="3">
    <source>
        <dbReference type="ARBA" id="ARBA00022679"/>
    </source>
</evidence>
<comment type="catalytic activity">
    <reaction evidence="6">
        <text>a long chain fatty alcohol + a fatty acyl-CoA = a long-chain alcohol wax ester + CoA</text>
        <dbReference type="Rhea" id="RHEA:38443"/>
        <dbReference type="ChEBI" id="CHEBI:17135"/>
        <dbReference type="ChEBI" id="CHEBI:57287"/>
        <dbReference type="ChEBI" id="CHEBI:77636"/>
        <dbReference type="ChEBI" id="CHEBI:235323"/>
        <dbReference type="EC" id="2.3.1.75"/>
    </reaction>
</comment>
<evidence type="ECO:0000256" key="1">
    <source>
        <dbReference type="ARBA" id="ARBA00004771"/>
    </source>
</evidence>
<evidence type="ECO:0000313" key="11">
    <source>
        <dbReference type="Proteomes" id="UP000002009"/>
    </source>
</evidence>
<dbReference type="GO" id="GO:0047196">
    <property type="term" value="F:long-chain-alcohol O-fatty-acyltransferase activity"/>
    <property type="evidence" value="ECO:0007669"/>
    <property type="project" value="UniProtKB-EC"/>
</dbReference>
<dbReference type="GeneID" id="8243489"/>
<dbReference type="eggNOG" id="ENOG502S2TJ">
    <property type="taxonomic scope" value="Eukaryota"/>
</dbReference>
<comment type="pathway">
    <text evidence="2">Lipid metabolism.</text>
</comment>
<evidence type="ECO:0000259" key="8">
    <source>
        <dbReference type="Pfam" id="PF03007"/>
    </source>
</evidence>
<comment type="similarity">
    <text evidence="5">In the N-terminal section; belongs to the long-chain O-acyltransferase family.</text>
</comment>
<organism evidence="10 11">
    <name type="scientific">Micromonas commoda (strain RCC299 / NOUM17 / CCMP2709)</name>
    <name type="common">Picoplanktonic green alga</name>
    <dbReference type="NCBI Taxonomy" id="296587"/>
    <lineage>
        <taxon>Eukaryota</taxon>
        <taxon>Viridiplantae</taxon>
        <taxon>Chlorophyta</taxon>
        <taxon>Mamiellophyceae</taxon>
        <taxon>Mamiellales</taxon>
        <taxon>Mamiellaceae</taxon>
        <taxon>Micromonas</taxon>
    </lineage>
</organism>
<keyword evidence="3" id="KW-0808">Transferase</keyword>
<dbReference type="InParanoid" id="C1E6M8"/>
<dbReference type="GO" id="GO:0019432">
    <property type="term" value="P:triglyceride biosynthetic process"/>
    <property type="evidence" value="ECO:0007669"/>
    <property type="project" value="UniProtKB-UniPathway"/>
</dbReference>
<dbReference type="InterPro" id="IPR004255">
    <property type="entry name" value="O-acyltransferase_WSD1_N"/>
</dbReference>
<evidence type="ECO:0000256" key="7">
    <source>
        <dbReference type="ARBA" id="ARBA00048109"/>
    </source>
</evidence>
<proteinExistence type="inferred from homology"/>
<accession>C1E6M8</accession>
<sequence>MDALILEPLDASRPLWDVTVVTLAPGATWTDSPGGPGRKPPMVCVRLSHTIGDGISLVNVLNEACVSEDGSPVRTVNFQRRPNPKVWDWSTLSPVNILTQIANLIWYILKCVYAVLRALVTPFGPHDSKTAFCDTKTKVVYSGKRTLVTCPSFKLADIREVKTQMGCTVNDVVCACLAGALHKYQVHRGDPAAERRPLVRAAVPYAFPRKNPAELTNSWTFVSLPFFLGPMDIKDRLAKTKRRCDDMKRSPEAHVIAGINTVAGKLLGAKFQSQTIYDFMSRHSMVFTNVPGPTAPVVLFGQKVNDFLFGMGNLVNQVSVISYDGVMTLSLVVDPDAVPDAHMIGKFFQEELDNLCAKLL</sequence>
<dbReference type="RefSeq" id="XP_002502575.1">
    <property type="nucleotide sequence ID" value="XM_002502529.1"/>
</dbReference>
<dbReference type="FunCoup" id="C1E6M8">
    <property type="interactions" value="1"/>
</dbReference>
<evidence type="ECO:0000256" key="6">
    <source>
        <dbReference type="ARBA" id="ARBA00047604"/>
    </source>
</evidence>
<dbReference type="InterPro" id="IPR009721">
    <property type="entry name" value="O-acyltransferase_WSD1_C"/>
</dbReference>
<evidence type="ECO:0000256" key="4">
    <source>
        <dbReference type="ARBA" id="ARBA00023315"/>
    </source>
</evidence>
<dbReference type="InterPro" id="IPR045034">
    <property type="entry name" value="O-acyltransferase_WSD1-like"/>
</dbReference>
<dbReference type="OrthoDB" id="619536at2759"/>
<name>C1E6M8_MICCC</name>
<keyword evidence="4" id="KW-0012">Acyltransferase</keyword>
<dbReference type="UniPathway" id="UPA00282"/>
<dbReference type="Pfam" id="PF06974">
    <property type="entry name" value="WS_DGAT_C"/>
    <property type="match status" value="1"/>
</dbReference>
<keyword evidence="11" id="KW-1185">Reference proteome</keyword>
<dbReference type="STRING" id="296587.C1E6M8"/>
<feature type="domain" description="O-acyltransferase WSD1-like N-terminal" evidence="8">
    <location>
        <begin position="4"/>
        <end position="173"/>
    </location>
</feature>
<dbReference type="Proteomes" id="UP000002009">
    <property type="component" value="Chromosome 5"/>
</dbReference>
<evidence type="ECO:0000313" key="10">
    <source>
        <dbReference type="EMBL" id="ACO63833.1"/>
    </source>
</evidence>
<evidence type="ECO:0000256" key="2">
    <source>
        <dbReference type="ARBA" id="ARBA00005189"/>
    </source>
</evidence>
<dbReference type="PANTHER" id="PTHR31650">
    <property type="entry name" value="O-ACYLTRANSFERASE (WSD1-LIKE) FAMILY PROTEIN"/>
    <property type="match status" value="1"/>
</dbReference>
<reference evidence="10 11" key="1">
    <citation type="journal article" date="2009" name="Science">
        <title>Green evolution and dynamic adaptations revealed by genomes of the marine picoeukaryotes Micromonas.</title>
        <authorList>
            <person name="Worden A.Z."/>
            <person name="Lee J.H."/>
            <person name="Mock T."/>
            <person name="Rouze P."/>
            <person name="Simmons M.P."/>
            <person name="Aerts A.L."/>
            <person name="Allen A.E."/>
            <person name="Cuvelier M.L."/>
            <person name="Derelle E."/>
            <person name="Everett M.V."/>
            <person name="Foulon E."/>
            <person name="Grimwood J."/>
            <person name="Gundlach H."/>
            <person name="Henrissat B."/>
            <person name="Napoli C."/>
            <person name="McDonald S.M."/>
            <person name="Parker M.S."/>
            <person name="Rombauts S."/>
            <person name="Salamov A."/>
            <person name="Von Dassow P."/>
            <person name="Badger J.H."/>
            <person name="Coutinho P.M."/>
            <person name="Demir E."/>
            <person name="Dubchak I."/>
            <person name="Gentemann C."/>
            <person name="Eikrem W."/>
            <person name="Gready J.E."/>
            <person name="John U."/>
            <person name="Lanier W."/>
            <person name="Lindquist E.A."/>
            <person name="Lucas S."/>
            <person name="Mayer K.F."/>
            <person name="Moreau H."/>
            <person name="Not F."/>
            <person name="Otillar R."/>
            <person name="Panaud O."/>
            <person name="Pangilinan J."/>
            <person name="Paulsen I."/>
            <person name="Piegu B."/>
            <person name="Poliakov A."/>
            <person name="Robbens S."/>
            <person name="Schmutz J."/>
            <person name="Toulza E."/>
            <person name="Wyss T."/>
            <person name="Zelensky A."/>
            <person name="Zhou K."/>
            <person name="Armbrust E.V."/>
            <person name="Bhattacharya D."/>
            <person name="Goodenough U.W."/>
            <person name="Van de Peer Y."/>
            <person name="Grigoriev I.V."/>
        </authorList>
    </citation>
    <scope>NUCLEOTIDE SEQUENCE [LARGE SCALE GENOMIC DNA]</scope>
    <source>
        <strain evidence="11">RCC299 / NOUM17</strain>
    </source>
</reference>